<dbReference type="Proteomes" id="UP000386575">
    <property type="component" value="Unassembled WGS sequence"/>
</dbReference>
<dbReference type="EMBL" id="VZUL01000002">
    <property type="protein sequence ID" value="KAB1086600.1"/>
    <property type="molecule type" value="Genomic_DNA"/>
</dbReference>
<reference evidence="1 2" key="1">
    <citation type="submission" date="2019-09" db="EMBL/GenBank/DDBJ databases">
        <title>Genome sequencing of Ng87 strain.</title>
        <authorList>
            <person name="Karasev E.S."/>
            <person name="Andronov E."/>
        </authorList>
    </citation>
    <scope>NUCLEOTIDE SEQUENCE [LARGE SCALE GENOMIC DNA]</scope>
    <source>
        <strain evidence="1 2">Ng87</strain>
    </source>
</reference>
<accession>A0A6A1TR26</accession>
<name>A0A6A1TR26_NEOGA</name>
<evidence type="ECO:0000313" key="2">
    <source>
        <dbReference type="Proteomes" id="UP000386575"/>
    </source>
</evidence>
<evidence type="ECO:0000313" key="1">
    <source>
        <dbReference type="EMBL" id="KAB1086600.1"/>
    </source>
</evidence>
<gene>
    <name evidence="1" type="ORF">F4V91_09260</name>
</gene>
<dbReference type="RefSeq" id="WP_151042086.1">
    <property type="nucleotide sequence ID" value="NZ_VZUL01000002.1"/>
</dbReference>
<comment type="caution">
    <text evidence="1">The sequence shown here is derived from an EMBL/GenBank/DDBJ whole genome shotgun (WGS) entry which is preliminary data.</text>
</comment>
<sequence length="235" mass="26617">MNFDQNRLRAFADVVSVDAWHEAFSSDKREVDLKVDVVFSEGRVGGEDDSLVQFRLRLRRATLVLITPVTEPVGIVRESIRREQADEVREWSAEKVRKTGLLAEGGIEASISAKGVSGGGHAKLDAKMEAAHTYRETAHGKNQPMKTIFRYDNIDETYTWIIECDTSEYLYGRAWDANTSPLLRLKDERVDPGRGIAPGVRVAVKCLREDLIISDIRLKEEMSLKDRIIGNEERR</sequence>
<dbReference type="AlphaFoldDB" id="A0A6A1TR26"/>
<proteinExistence type="predicted"/>
<organism evidence="1 2">
    <name type="scientific">Neorhizobium galegae</name>
    <name type="common">Rhizobium galegae</name>
    <dbReference type="NCBI Taxonomy" id="399"/>
    <lineage>
        <taxon>Bacteria</taxon>
        <taxon>Pseudomonadati</taxon>
        <taxon>Pseudomonadota</taxon>
        <taxon>Alphaproteobacteria</taxon>
        <taxon>Hyphomicrobiales</taxon>
        <taxon>Rhizobiaceae</taxon>
        <taxon>Rhizobium/Agrobacterium group</taxon>
        <taxon>Neorhizobium</taxon>
    </lineage>
</organism>
<protein>
    <submittedName>
        <fullName evidence="1">Uncharacterized protein</fullName>
    </submittedName>
</protein>